<evidence type="ECO:0000256" key="4">
    <source>
        <dbReference type="SAM" id="Coils"/>
    </source>
</evidence>
<dbReference type="PANTHER" id="PTHR42998">
    <property type="entry name" value="TYPE I RESTRICTION ENZYME HINDVIIP M PROTEIN-RELATED"/>
    <property type="match status" value="1"/>
</dbReference>
<dbReference type="InterPro" id="IPR003356">
    <property type="entry name" value="DNA_methylase_A-5"/>
</dbReference>
<dbReference type="Gene3D" id="3.40.50.150">
    <property type="entry name" value="Vaccinia Virus protein VP39"/>
    <property type="match status" value="1"/>
</dbReference>
<dbReference type="InterPro" id="IPR044946">
    <property type="entry name" value="Restrct_endonuc_typeI_TRD_sf"/>
</dbReference>
<feature type="domain" description="Type I restriction modification DNA specificity" evidence="5">
    <location>
        <begin position="519"/>
        <end position="676"/>
    </location>
</feature>
<dbReference type="GO" id="GO:0008170">
    <property type="term" value="F:N-methyltransferase activity"/>
    <property type="evidence" value="ECO:0007669"/>
    <property type="project" value="InterPro"/>
</dbReference>
<keyword evidence="3" id="KW-0238">DNA-binding</keyword>
<dbReference type="CDD" id="cd02440">
    <property type="entry name" value="AdoMet_MTases"/>
    <property type="match status" value="1"/>
</dbReference>
<keyword evidence="2" id="KW-0680">Restriction system</keyword>
<protein>
    <submittedName>
        <fullName evidence="7">Uncharacterized protein</fullName>
    </submittedName>
</protein>
<dbReference type="Pfam" id="PF01420">
    <property type="entry name" value="Methylase_S"/>
    <property type="match status" value="1"/>
</dbReference>
<dbReference type="InterPro" id="IPR002052">
    <property type="entry name" value="DNA_methylase_N6_adenine_CS"/>
</dbReference>
<dbReference type="PRINTS" id="PR00507">
    <property type="entry name" value="N12N6MTFRASE"/>
</dbReference>
<evidence type="ECO:0000256" key="1">
    <source>
        <dbReference type="ARBA" id="ARBA00010923"/>
    </source>
</evidence>
<dbReference type="Proteomes" id="UP000215563">
    <property type="component" value="Unassembled WGS sequence"/>
</dbReference>
<proteinExistence type="inferred from homology"/>
<dbReference type="GO" id="GO:0032259">
    <property type="term" value="P:methylation"/>
    <property type="evidence" value="ECO:0007669"/>
    <property type="project" value="InterPro"/>
</dbReference>
<dbReference type="InterPro" id="IPR029063">
    <property type="entry name" value="SAM-dependent_MTases_sf"/>
</dbReference>
<dbReference type="InterPro" id="IPR052916">
    <property type="entry name" value="Type-I_RE_MTase_Subunit"/>
</dbReference>
<dbReference type="GO" id="GO:0009307">
    <property type="term" value="P:DNA restriction-modification system"/>
    <property type="evidence" value="ECO:0007669"/>
    <property type="project" value="UniProtKB-KW"/>
</dbReference>
<reference evidence="7 8" key="1">
    <citation type="submission" date="2017-07" db="EMBL/GenBank/DDBJ databases">
        <title>Amycolatopsis alba DSM 44262 Genome sequencing and assembly.</title>
        <authorList>
            <person name="Kaur N."/>
            <person name="Mayilraj S."/>
        </authorList>
    </citation>
    <scope>NUCLEOTIDE SEQUENCE [LARGE SCALE GENOMIC DNA]</scope>
    <source>
        <strain evidence="7 8">DSM 44262</strain>
    </source>
</reference>
<dbReference type="GO" id="GO:0003677">
    <property type="term" value="F:DNA binding"/>
    <property type="evidence" value="ECO:0007669"/>
    <property type="project" value="UniProtKB-KW"/>
</dbReference>
<accession>A0A229RE58</accession>
<organism evidence="7 8">
    <name type="scientific">Amycolatopsis alba DSM 44262</name>
    <dbReference type="NCBI Taxonomy" id="1125972"/>
    <lineage>
        <taxon>Bacteria</taxon>
        <taxon>Bacillati</taxon>
        <taxon>Actinomycetota</taxon>
        <taxon>Actinomycetes</taxon>
        <taxon>Pseudonocardiales</taxon>
        <taxon>Pseudonocardiaceae</taxon>
        <taxon>Amycolatopsis</taxon>
    </lineage>
</organism>
<evidence type="ECO:0000259" key="6">
    <source>
        <dbReference type="Pfam" id="PF02384"/>
    </source>
</evidence>
<dbReference type="Pfam" id="PF02384">
    <property type="entry name" value="N6_Mtase"/>
    <property type="match status" value="1"/>
</dbReference>
<dbReference type="EMBL" id="NMQU01000110">
    <property type="protein sequence ID" value="OXM44918.1"/>
    <property type="molecule type" value="Genomic_DNA"/>
</dbReference>
<sequence>MENMAAKSHAADVVDRLWRTYAPYQRGRNTFGDLASMLAILVLARFVESEGDPEDEFVKRWGRAVAEAGIGLSPLIDLRAAMTNASRHARFPVPDLRDLNVGWLAGDEESDDIPWAAAFLVALGQRPTLAEAGLPEVGELLLERHVQEGTVSVGEFYTPRAVVRLLVELASPQPGDRILDPACGSGGLLAAAAQRIAGSGRVDGASFEAYATDRSNPRLAMMNLAIHGVDRPVVRASDPVSLFQGRNSGLFDRVISNPPFNQRVEDIDAVGWPFGQPSASNANFAWLQLAWTRLSEDGLATMIMPPRAAWSDGREAEIRKRMITSGALLGIIALPPNLFPHTSIPVHIWMLARDKSRHLPSDEADAVLFIDASRLGTQVPRQPRVLTTEDKNRIDGRLHAWLRSPRATPDETGFSCSVTHEEILENDGSLDPRLYVDVEQEWSTSTQDMDLLLGELVRHDGAMSDSNADLLRNFSRCERLTRSGIEPPRVSLVSIVSGTGEGAVEDSGPGLLVAGPSGSLIRAEDYVDAGGVPVVMPKDLTGNGFSVANIRYITERQAESLERFRLRRGDVVLARRGELGRCAVVRQEQQGWLCGTGCFVLRPPARLNADYLAAYLRSPEARKWLEAHSTGSMTMKTISLNVLGELPIVLPDLGVQQVIADAMTRLDEHERLLREQLALVQKIRRDALTGFFPS</sequence>
<dbReference type="SUPFAM" id="SSF116734">
    <property type="entry name" value="DNA methylase specificity domain"/>
    <property type="match status" value="1"/>
</dbReference>
<evidence type="ECO:0000259" key="5">
    <source>
        <dbReference type="Pfam" id="PF01420"/>
    </source>
</evidence>
<gene>
    <name evidence="7" type="ORF">CFP75_32815</name>
</gene>
<evidence type="ECO:0000256" key="3">
    <source>
        <dbReference type="ARBA" id="ARBA00023125"/>
    </source>
</evidence>
<dbReference type="AlphaFoldDB" id="A0A229RE58"/>
<keyword evidence="4" id="KW-0175">Coiled coil</keyword>
<dbReference type="InterPro" id="IPR000055">
    <property type="entry name" value="Restrct_endonuc_typeI_TRD"/>
</dbReference>
<evidence type="ECO:0000256" key="2">
    <source>
        <dbReference type="ARBA" id="ARBA00022747"/>
    </source>
</evidence>
<keyword evidence="8" id="KW-1185">Reference proteome</keyword>
<name>A0A229RE58_AMYAL</name>
<dbReference type="PANTHER" id="PTHR42998:SF1">
    <property type="entry name" value="TYPE I RESTRICTION ENZYME HINDI METHYLASE SUBUNIT"/>
    <property type="match status" value="1"/>
</dbReference>
<feature type="domain" description="DNA methylase adenine-specific" evidence="6">
    <location>
        <begin position="136"/>
        <end position="441"/>
    </location>
</feature>
<evidence type="ECO:0000313" key="7">
    <source>
        <dbReference type="EMBL" id="OXM44918.1"/>
    </source>
</evidence>
<dbReference type="Gene3D" id="3.90.220.20">
    <property type="entry name" value="DNA methylase specificity domains"/>
    <property type="match status" value="1"/>
</dbReference>
<dbReference type="SUPFAM" id="SSF53335">
    <property type="entry name" value="S-adenosyl-L-methionine-dependent methyltransferases"/>
    <property type="match status" value="1"/>
</dbReference>
<evidence type="ECO:0000313" key="8">
    <source>
        <dbReference type="Proteomes" id="UP000215563"/>
    </source>
</evidence>
<comment type="similarity">
    <text evidence="1">Belongs to the type-I restriction system S methylase family.</text>
</comment>
<feature type="coiled-coil region" evidence="4">
    <location>
        <begin position="659"/>
        <end position="686"/>
    </location>
</feature>
<dbReference type="PROSITE" id="PS00092">
    <property type="entry name" value="N6_MTASE"/>
    <property type="match status" value="1"/>
</dbReference>
<comment type="caution">
    <text evidence="7">The sequence shown here is derived from an EMBL/GenBank/DDBJ whole genome shotgun (WGS) entry which is preliminary data.</text>
</comment>